<dbReference type="PANTHER" id="PTHR10774">
    <property type="entry name" value="EXTENDED SYNAPTOTAGMIN-RELATED"/>
    <property type="match status" value="1"/>
</dbReference>
<dbReference type="GO" id="GO:0005783">
    <property type="term" value="C:endoplasmic reticulum"/>
    <property type="evidence" value="ECO:0007669"/>
    <property type="project" value="TreeGrafter"/>
</dbReference>
<dbReference type="SUPFAM" id="SSF49562">
    <property type="entry name" value="C2 domain (Calcium/lipid-binding domain, CaLB)"/>
    <property type="match status" value="2"/>
</dbReference>
<dbReference type="Gene3D" id="2.60.40.150">
    <property type="entry name" value="C2 domain"/>
    <property type="match status" value="2"/>
</dbReference>
<dbReference type="GO" id="GO:0008289">
    <property type="term" value="F:lipid binding"/>
    <property type="evidence" value="ECO:0007669"/>
    <property type="project" value="InterPro"/>
</dbReference>
<dbReference type="InterPro" id="IPR035892">
    <property type="entry name" value="C2_domain_sf"/>
</dbReference>
<gene>
    <name evidence="2" type="ORF">CCUR1050_LOCUS25724</name>
</gene>
<evidence type="ECO:0000313" key="2">
    <source>
        <dbReference type="EMBL" id="CAD8648742.1"/>
    </source>
</evidence>
<protein>
    <recommendedName>
        <fullName evidence="1">C2 domain-containing protein</fullName>
    </recommendedName>
</protein>
<evidence type="ECO:0000259" key="1">
    <source>
        <dbReference type="PROSITE" id="PS50004"/>
    </source>
</evidence>
<dbReference type="InterPro" id="IPR045050">
    <property type="entry name" value="Synaptotagmin_plant"/>
</dbReference>
<dbReference type="Pfam" id="PF00168">
    <property type="entry name" value="C2"/>
    <property type="match status" value="2"/>
</dbReference>
<accession>A0A7S0QMP7</accession>
<dbReference type="PANTHER" id="PTHR10774:SF190">
    <property type="entry name" value="C2 CALCIUM_LIPID-BINDING ENDONUCLEASE_EXONUCLEASE_PHOSPHATASE-RELATED"/>
    <property type="match status" value="1"/>
</dbReference>
<organism evidence="2">
    <name type="scientific">Cryptomonas curvata</name>
    <dbReference type="NCBI Taxonomy" id="233186"/>
    <lineage>
        <taxon>Eukaryota</taxon>
        <taxon>Cryptophyceae</taxon>
        <taxon>Cryptomonadales</taxon>
        <taxon>Cryptomonadaceae</taxon>
        <taxon>Cryptomonas</taxon>
    </lineage>
</organism>
<dbReference type="SMART" id="SM00239">
    <property type="entry name" value="C2"/>
    <property type="match status" value="2"/>
</dbReference>
<dbReference type="CDD" id="cd00030">
    <property type="entry name" value="C2"/>
    <property type="match status" value="1"/>
</dbReference>
<dbReference type="InterPro" id="IPR000008">
    <property type="entry name" value="C2_dom"/>
</dbReference>
<reference evidence="2" key="1">
    <citation type="submission" date="2021-01" db="EMBL/GenBank/DDBJ databases">
        <authorList>
            <person name="Corre E."/>
            <person name="Pelletier E."/>
            <person name="Niang G."/>
            <person name="Scheremetjew M."/>
            <person name="Finn R."/>
            <person name="Kale V."/>
            <person name="Holt S."/>
            <person name="Cochrane G."/>
            <person name="Meng A."/>
            <person name="Brown T."/>
            <person name="Cohen L."/>
        </authorList>
    </citation>
    <scope>NUCLEOTIDE SEQUENCE</scope>
    <source>
        <strain evidence="2">CCAP979/52</strain>
    </source>
</reference>
<dbReference type="EMBL" id="HBEZ01046675">
    <property type="protein sequence ID" value="CAD8648742.1"/>
    <property type="molecule type" value="Transcribed_RNA"/>
</dbReference>
<feature type="domain" description="C2" evidence="1">
    <location>
        <begin position="1"/>
        <end position="124"/>
    </location>
</feature>
<dbReference type="AlphaFoldDB" id="A0A7S0QMP7"/>
<feature type="domain" description="C2" evidence="1">
    <location>
        <begin position="165"/>
        <end position="289"/>
    </location>
</feature>
<proteinExistence type="predicted"/>
<name>A0A7S0QMP7_9CRYP</name>
<dbReference type="PROSITE" id="PS50004">
    <property type="entry name" value="C2"/>
    <property type="match status" value="2"/>
</dbReference>
<sequence length="323" mass="35962">MALVGEWKSITVRRVFSGLLSVVLNKATGLKGKMLGTRDPYAILRMRSVSGVDTWKSSAKSNTRNPTWDEQTTFLVQDLERDVLEIRIFQNDVAQRLFVTDDEIGTSILPLRMLIDKQPWGTQYNVSLGTGQGSAVLTFRLHIFDYPDNPSPPLVTPLEMLEKRFGNEILLPDNIVPPCNIIGFLQVRVIRGQGLPWCGPGQSSPAQYKVVLDIGRQKFATRPYRWLGCPVWEEYTEFIISSAEKDTLSVDVVRQPTAVTGPDSDIPVGFVQLQLSTPNLDSGPTWFNLLKGSVSNAQRLSHDSSAVTPQIMLDVRLARLAHG</sequence>